<feature type="domain" description="Lsr2 DNA-binding" evidence="4">
    <location>
        <begin position="92"/>
        <end position="127"/>
    </location>
</feature>
<keyword evidence="1" id="KW-0238">DNA-binding</keyword>
<gene>
    <name evidence="5" type="ORF">ESP62_007880</name>
</gene>
<dbReference type="InterPro" id="IPR036625">
    <property type="entry name" value="E3-bd_dom_sf"/>
</dbReference>
<feature type="domain" description="Lsr2 dimerization" evidence="3">
    <location>
        <begin position="15"/>
        <end position="74"/>
    </location>
</feature>
<evidence type="ECO:0000256" key="1">
    <source>
        <dbReference type="ARBA" id="ARBA00023125"/>
    </source>
</evidence>
<dbReference type="Pfam" id="PF23359">
    <property type="entry name" value="Lsr2_DNA-bd"/>
    <property type="match status" value="1"/>
</dbReference>
<dbReference type="Gene3D" id="4.10.320.10">
    <property type="entry name" value="E3-binding domain"/>
    <property type="match status" value="1"/>
</dbReference>
<sequence length="129" mass="13938">MLRATQPIDRSTSVAKKTIEIITSDLSGVELEPGQGETIIFSVGGADYSIDLTDAEADELRSTFDRYVKVATRASSRGTQAPSRKASGSGRSSEELAHIRAWAKDNGHEVSERGRIKAEVLEAFDRAQG</sequence>
<evidence type="ECO:0000256" key="2">
    <source>
        <dbReference type="SAM" id="MobiDB-lite"/>
    </source>
</evidence>
<dbReference type="EMBL" id="SDPP02000002">
    <property type="protein sequence ID" value="KAA1378285.1"/>
    <property type="molecule type" value="Genomic_DNA"/>
</dbReference>
<dbReference type="Pfam" id="PF11774">
    <property type="entry name" value="Lsr2"/>
    <property type="match status" value="1"/>
</dbReference>
<accession>A0A641APV9</accession>
<reference evidence="5" key="1">
    <citation type="submission" date="2019-09" db="EMBL/GenBank/DDBJ databases">
        <authorList>
            <person name="Li J."/>
        </authorList>
    </citation>
    <scope>NUCLEOTIDE SEQUENCE [LARGE SCALE GENOMIC DNA]</scope>
    <source>
        <strain evidence="5">NRBC 14897</strain>
    </source>
</reference>
<evidence type="ECO:0000259" key="4">
    <source>
        <dbReference type="Pfam" id="PF23359"/>
    </source>
</evidence>
<dbReference type="GO" id="GO:0016746">
    <property type="term" value="F:acyltransferase activity"/>
    <property type="evidence" value="ECO:0007669"/>
    <property type="project" value="InterPro"/>
</dbReference>
<dbReference type="InterPro" id="IPR055370">
    <property type="entry name" value="Lsr2_DNA-bd"/>
</dbReference>
<dbReference type="Gene3D" id="3.30.60.230">
    <property type="entry name" value="Lsr2, dimerization domain"/>
    <property type="match status" value="1"/>
</dbReference>
<dbReference type="InterPro" id="IPR024412">
    <property type="entry name" value="Lsr2_dim_dom"/>
</dbReference>
<dbReference type="Proteomes" id="UP001515100">
    <property type="component" value="Unassembled WGS sequence"/>
</dbReference>
<dbReference type="InterPro" id="IPR042261">
    <property type="entry name" value="Lsr2-like_dimerization"/>
</dbReference>
<comment type="caution">
    <text evidence="5">The sequence shown here is derived from an EMBL/GenBank/DDBJ whole genome shotgun (WGS) entry which is preliminary data.</text>
</comment>
<keyword evidence="6" id="KW-1185">Reference proteome</keyword>
<evidence type="ECO:0000259" key="3">
    <source>
        <dbReference type="Pfam" id="PF11774"/>
    </source>
</evidence>
<proteinExistence type="predicted"/>
<evidence type="ECO:0000313" key="6">
    <source>
        <dbReference type="Proteomes" id="UP001515100"/>
    </source>
</evidence>
<protein>
    <submittedName>
        <fullName evidence="5">Lsr2 family protein</fullName>
    </submittedName>
</protein>
<dbReference type="OrthoDB" id="4113332at2"/>
<evidence type="ECO:0000313" key="5">
    <source>
        <dbReference type="EMBL" id="KAA1378285.1"/>
    </source>
</evidence>
<dbReference type="AlphaFoldDB" id="A0A641APV9"/>
<feature type="compositionally biased region" description="Polar residues" evidence="2">
    <location>
        <begin position="73"/>
        <end position="82"/>
    </location>
</feature>
<organism evidence="5 6">
    <name type="scientific">Aeromicrobium fastidiosum</name>
    <dbReference type="NCBI Taxonomy" id="52699"/>
    <lineage>
        <taxon>Bacteria</taxon>
        <taxon>Bacillati</taxon>
        <taxon>Actinomycetota</taxon>
        <taxon>Actinomycetes</taxon>
        <taxon>Propionibacteriales</taxon>
        <taxon>Nocardioidaceae</taxon>
        <taxon>Aeromicrobium</taxon>
    </lineage>
</organism>
<feature type="region of interest" description="Disordered" evidence="2">
    <location>
        <begin position="73"/>
        <end position="99"/>
    </location>
</feature>
<dbReference type="GO" id="GO:0003677">
    <property type="term" value="F:DNA binding"/>
    <property type="evidence" value="ECO:0007669"/>
    <property type="project" value="UniProtKB-KW"/>
</dbReference>
<name>A0A641APV9_9ACTN</name>